<dbReference type="Proteomes" id="UP001243420">
    <property type="component" value="Chromosome"/>
</dbReference>
<accession>A0ABY8LFB5</accession>
<keyword evidence="1" id="KW-0472">Membrane</keyword>
<dbReference type="RefSeq" id="WP_279965868.1">
    <property type="nucleotide sequence ID" value="NZ_CP122537.1"/>
</dbReference>
<keyword evidence="1" id="KW-0812">Transmembrane</keyword>
<sequence>MTGRRAIDGLAMALHWAALPSLVAALARPGPATGLLMVALATAWIALTAVRGLRRPGPKLAPRLRALVRPAHGLMLATFAAAAVWTLIDPPAARPLLLALLGAAALHGVFNLWRASVLGDGAFRAMLPRAITGA</sequence>
<feature type="transmembrane region" description="Helical" evidence="1">
    <location>
        <begin position="66"/>
        <end position="88"/>
    </location>
</feature>
<reference evidence="2 3" key="1">
    <citation type="submission" date="2023-04" db="EMBL/GenBank/DDBJ databases">
        <title>Jannaschia ovalis sp. nov., a marine bacterium isolated from sea tidal flat.</title>
        <authorList>
            <person name="Kwon D.Y."/>
            <person name="Kim J.-J."/>
        </authorList>
    </citation>
    <scope>NUCLEOTIDE SEQUENCE [LARGE SCALE GENOMIC DNA]</scope>
    <source>
        <strain evidence="2 3">GRR-S6-38</strain>
    </source>
</reference>
<evidence type="ECO:0000313" key="3">
    <source>
        <dbReference type="Proteomes" id="UP001243420"/>
    </source>
</evidence>
<name>A0ABY8LFB5_9RHOB</name>
<feature type="transmembrane region" description="Helical" evidence="1">
    <location>
        <begin position="94"/>
        <end position="113"/>
    </location>
</feature>
<dbReference type="EMBL" id="CP122537">
    <property type="protein sequence ID" value="WGH79098.1"/>
    <property type="molecule type" value="Genomic_DNA"/>
</dbReference>
<evidence type="ECO:0000313" key="2">
    <source>
        <dbReference type="EMBL" id="WGH79098.1"/>
    </source>
</evidence>
<organism evidence="2 3">
    <name type="scientific">Jannaschia ovalis</name>
    <dbReference type="NCBI Taxonomy" id="3038773"/>
    <lineage>
        <taxon>Bacteria</taxon>
        <taxon>Pseudomonadati</taxon>
        <taxon>Pseudomonadota</taxon>
        <taxon>Alphaproteobacteria</taxon>
        <taxon>Rhodobacterales</taxon>
        <taxon>Roseobacteraceae</taxon>
        <taxon>Jannaschia</taxon>
    </lineage>
</organism>
<gene>
    <name evidence="2" type="ORF">P8627_02210</name>
</gene>
<feature type="transmembrane region" description="Helical" evidence="1">
    <location>
        <begin position="35"/>
        <end position="54"/>
    </location>
</feature>
<keyword evidence="1" id="KW-1133">Transmembrane helix</keyword>
<proteinExistence type="predicted"/>
<keyword evidence="3" id="KW-1185">Reference proteome</keyword>
<evidence type="ECO:0008006" key="4">
    <source>
        <dbReference type="Google" id="ProtNLM"/>
    </source>
</evidence>
<protein>
    <recommendedName>
        <fullName evidence="4">MFS transporter</fullName>
    </recommendedName>
</protein>
<evidence type="ECO:0000256" key="1">
    <source>
        <dbReference type="SAM" id="Phobius"/>
    </source>
</evidence>